<reference evidence="1" key="1">
    <citation type="submission" date="2022-08" db="EMBL/GenBank/DDBJ databases">
        <title>Genome Sequence of Fusarium decemcellulare.</title>
        <authorList>
            <person name="Buettner E."/>
        </authorList>
    </citation>
    <scope>NUCLEOTIDE SEQUENCE</scope>
    <source>
        <strain evidence="1">Babe19</strain>
    </source>
</reference>
<protein>
    <submittedName>
        <fullName evidence="1">Uncharacterized protein</fullName>
    </submittedName>
</protein>
<sequence>MASPNEKANDDKIVGAPLGAVSNSYRLKSKLVAQHLGQIGMGKIPKLLKYLLSKGRDADAIEAVNYIARYNGKPETLTLDMLQAIDAYGMYYMQILKESFKDYNASSYKKLFGRKMT</sequence>
<evidence type="ECO:0000313" key="2">
    <source>
        <dbReference type="Proteomes" id="UP001148629"/>
    </source>
</evidence>
<dbReference type="EMBL" id="JANRMS010002158">
    <property type="protein sequence ID" value="KAJ3523969.1"/>
    <property type="molecule type" value="Genomic_DNA"/>
</dbReference>
<proteinExistence type="predicted"/>
<keyword evidence="2" id="KW-1185">Reference proteome</keyword>
<evidence type="ECO:0000313" key="1">
    <source>
        <dbReference type="EMBL" id="KAJ3523969.1"/>
    </source>
</evidence>
<gene>
    <name evidence="1" type="ORF">NM208_g12241</name>
</gene>
<dbReference type="Proteomes" id="UP001148629">
    <property type="component" value="Unassembled WGS sequence"/>
</dbReference>
<comment type="caution">
    <text evidence="1">The sequence shown here is derived from an EMBL/GenBank/DDBJ whole genome shotgun (WGS) entry which is preliminary data.</text>
</comment>
<accession>A0ACC1RR78</accession>
<name>A0ACC1RR78_9HYPO</name>
<organism evidence="1 2">
    <name type="scientific">Fusarium decemcellulare</name>
    <dbReference type="NCBI Taxonomy" id="57161"/>
    <lineage>
        <taxon>Eukaryota</taxon>
        <taxon>Fungi</taxon>
        <taxon>Dikarya</taxon>
        <taxon>Ascomycota</taxon>
        <taxon>Pezizomycotina</taxon>
        <taxon>Sordariomycetes</taxon>
        <taxon>Hypocreomycetidae</taxon>
        <taxon>Hypocreales</taxon>
        <taxon>Nectriaceae</taxon>
        <taxon>Fusarium</taxon>
        <taxon>Fusarium decemcellulare species complex</taxon>
    </lineage>
</organism>